<sequence length="157" mass="16922">MHMQKRPIDWTVLLALIAGVVLAVMTDWNSQLARYSSPLFASWAAHGVGAATSMVLVFILSLRGKTATTSVPQRWPLWSYLGGMPGAFTVLLAAITVNSALGLAGTLALLLVGQMAFGVIADYFGFFRLQRRQPQLWETAGFALVLIGSIVIITARS</sequence>
<gene>
    <name evidence="2" type="ORF">ACFFP0_08610</name>
</gene>
<dbReference type="PANTHER" id="PTHR34821:SF2">
    <property type="entry name" value="INNER MEMBRANE PROTEIN YDCZ"/>
    <property type="match status" value="1"/>
</dbReference>
<evidence type="ECO:0000256" key="1">
    <source>
        <dbReference type="SAM" id="Phobius"/>
    </source>
</evidence>
<evidence type="ECO:0000313" key="2">
    <source>
        <dbReference type="EMBL" id="MFB9948907.1"/>
    </source>
</evidence>
<keyword evidence="1" id="KW-0472">Membrane</keyword>
<feature type="transmembrane region" description="Helical" evidence="1">
    <location>
        <begin position="75"/>
        <end position="95"/>
    </location>
</feature>
<evidence type="ECO:0000313" key="3">
    <source>
        <dbReference type="Proteomes" id="UP001589692"/>
    </source>
</evidence>
<keyword evidence="1" id="KW-0812">Transmembrane</keyword>
<comment type="caution">
    <text evidence="2">The sequence shown here is derived from an EMBL/GenBank/DDBJ whole genome shotgun (WGS) entry which is preliminary data.</text>
</comment>
<keyword evidence="1" id="KW-1133">Transmembrane helix</keyword>
<feature type="transmembrane region" description="Helical" evidence="1">
    <location>
        <begin position="136"/>
        <end position="155"/>
    </location>
</feature>
<feature type="transmembrane region" description="Helical" evidence="1">
    <location>
        <begin position="101"/>
        <end position="124"/>
    </location>
</feature>
<dbReference type="Pfam" id="PF04657">
    <property type="entry name" value="DMT_YdcZ"/>
    <property type="match status" value="1"/>
</dbReference>
<protein>
    <submittedName>
        <fullName evidence="2">DMT family transporter</fullName>
    </submittedName>
</protein>
<dbReference type="PANTHER" id="PTHR34821">
    <property type="entry name" value="INNER MEMBRANE PROTEIN YDCZ"/>
    <property type="match status" value="1"/>
</dbReference>
<feature type="transmembrane region" description="Helical" evidence="1">
    <location>
        <begin position="39"/>
        <end position="63"/>
    </location>
</feature>
<organism evidence="2 3">
    <name type="scientific">Rhizobium puerariae</name>
    <dbReference type="NCBI Taxonomy" id="1585791"/>
    <lineage>
        <taxon>Bacteria</taxon>
        <taxon>Pseudomonadati</taxon>
        <taxon>Pseudomonadota</taxon>
        <taxon>Alphaproteobacteria</taxon>
        <taxon>Hyphomicrobiales</taxon>
        <taxon>Rhizobiaceae</taxon>
        <taxon>Rhizobium/Agrobacterium group</taxon>
        <taxon>Rhizobium</taxon>
    </lineage>
</organism>
<dbReference type="EMBL" id="JBHMAA010000010">
    <property type="protein sequence ID" value="MFB9948907.1"/>
    <property type="molecule type" value="Genomic_DNA"/>
</dbReference>
<dbReference type="Proteomes" id="UP001589692">
    <property type="component" value="Unassembled WGS sequence"/>
</dbReference>
<keyword evidence="3" id="KW-1185">Reference proteome</keyword>
<dbReference type="RefSeq" id="WP_377259042.1">
    <property type="nucleotide sequence ID" value="NZ_JBHMAA010000010.1"/>
</dbReference>
<accession>A0ABV6AGB1</accession>
<proteinExistence type="predicted"/>
<reference evidence="2 3" key="1">
    <citation type="submission" date="2024-09" db="EMBL/GenBank/DDBJ databases">
        <authorList>
            <person name="Sun Q."/>
            <person name="Mori K."/>
        </authorList>
    </citation>
    <scope>NUCLEOTIDE SEQUENCE [LARGE SCALE GENOMIC DNA]</scope>
    <source>
        <strain evidence="2 3">TBRC 4938</strain>
    </source>
</reference>
<dbReference type="InterPro" id="IPR006750">
    <property type="entry name" value="YdcZ"/>
</dbReference>
<name>A0ABV6AGB1_9HYPH</name>